<feature type="coiled-coil region" evidence="1">
    <location>
        <begin position="32"/>
        <end position="59"/>
    </location>
</feature>
<dbReference type="AlphaFoldDB" id="A0A4Q7P4C3"/>
<sequence>MEKRNKGKGLSVITSLGILFMLVGFMYLVYSLKTLNDSLKDKKEELSELTEKIKSNTDSLHYIEEKLKLKQNLLDSIIDQIEASDNQALQLKIDNKISINQALENTLKTKSLVKNYTQVVYIQVNDQNTEKYLNEIKLLESLKENNYKAYGYDMQKKRANNTVRYFHPKDSVNAVRLGETITRLTGINVKTQYITGLERKVPDNQLEVWLNKN</sequence>
<keyword evidence="2" id="KW-0812">Transmembrane</keyword>
<organism evidence="3 4">
    <name type="scientific">Aquimarina brevivitae</name>
    <dbReference type="NCBI Taxonomy" id="323412"/>
    <lineage>
        <taxon>Bacteria</taxon>
        <taxon>Pseudomonadati</taxon>
        <taxon>Bacteroidota</taxon>
        <taxon>Flavobacteriia</taxon>
        <taxon>Flavobacteriales</taxon>
        <taxon>Flavobacteriaceae</taxon>
        <taxon>Aquimarina</taxon>
    </lineage>
</organism>
<dbReference type="EMBL" id="SGXE01000002">
    <property type="protein sequence ID" value="RZS93542.1"/>
    <property type="molecule type" value="Genomic_DNA"/>
</dbReference>
<keyword evidence="2" id="KW-0472">Membrane</keyword>
<evidence type="ECO:0000313" key="3">
    <source>
        <dbReference type="EMBL" id="RZS93542.1"/>
    </source>
</evidence>
<keyword evidence="2" id="KW-1133">Transmembrane helix</keyword>
<evidence type="ECO:0000256" key="1">
    <source>
        <dbReference type="SAM" id="Coils"/>
    </source>
</evidence>
<dbReference type="OrthoDB" id="1488930at2"/>
<reference evidence="3 4" key="1">
    <citation type="submission" date="2019-02" db="EMBL/GenBank/DDBJ databases">
        <title>Genomic Encyclopedia of Type Strains, Phase IV (KMG-IV): sequencing the most valuable type-strain genomes for metagenomic binning, comparative biology and taxonomic classification.</title>
        <authorList>
            <person name="Goeker M."/>
        </authorList>
    </citation>
    <scope>NUCLEOTIDE SEQUENCE [LARGE SCALE GENOMIC DNA]</scope>
    <source>
        <strain evidence="3 4">DSM 17196</strain>
    </source>
</reference>
<proteinExistence type="predicted"/>
<name>A0A4Q7P4C3_9FLAO</name>
<feature type="transmembrane region" description="Helical" evidence="2">
    <location>
        <begin position="12"/>
        <end position="30"/>
    </location>
</feature>
<dbReference type="Proteomes" id="UP000292262">
    <property type="component" value="Unassembled WGS sequence"/>
</dbReference>
<gene>
    <name evidence="3" type="ORF">EV197_2122</name>
</gene>
<evidence type="ECO:0000313" key="4">
    <source>
        <dbReference type="Proteomes" id="UP000292262"/>
    </source>
</evidence>
<comment type="caution">
    <text evidence="3">The sequence shown here is derived from an EMBL/GenBank/DDBJ whole genome shotgun (WGS) entry which is preliminary data.</text>
</comment>
<dbReference type="RefSeq" id="WP_130286668.1">
    <property type="nucleotide sequence ID" value="NZ_SGXE01000002.1"/>
</dbReference>
<evidence type="ECO:0000256" key="2">
    <source>
        <dbReference type="SAM" id="Phobius"/>
    </source>
</evidence>
<keyword evidence="4" id="KW-1185">Reference proteome</keyword>
<protein>
    <submittedName>
        <fullName evidence="3">Uncharacterized protein</fullName>
    </submittedName>
</protein>
<accession>A0A4Q7P4C3</accession>
<keyword evidence="1" id="KW-0175">Coiled coil</keyword>